<dbReference type="EMBL" id="JASBNA010000014">
    <property type="protein sequence ID" value="KAK7687217.1"/>
    <property type="molecule type" value="Genomic_DNA"/>
</dbReference>
<proteinExistence type="predicted"/>
<reference evidence="1 2" key="1">
    <citation type="submission" date="2022-09" db="EMBL/GenBank/DDBJ databases">
        <authorList>
            <person name="Palmer J.M."/>
        </authorList>
    </citation>
    <scope>NUCLEOTIDE SEQUENCE [LARGE SCALE GENOMIC DNA]</scope>
    <source>
        <strain evidence="1 2">DSM 7382</strain>
    </source>
</reference>
<keyword evidence="2" id="KW-1185">Reference proteome</keyword>
<evidence type="ECO:0000313" key="2">
    <source>
        <dbReference type="Proteomes" id="UP001385951"/>
    </source>
</evidence>
<sequence length="131" mass="14683">MVDSAVDRGIGCYATNRPLYSKSRSALILRNVRTTFSPVKTYGLKRPGEYIDYRVVDVARVSNKMEQMGPRSVTSLVLVVVYRTLYEKGNSVQPPSVCLHLLIIVNEISFRVLILSPSFLTPSLFGLLDMI</sequence>
<dbReference type="AlphaFoldDB" id="A0AAW0G4A8"/>
<dbReference type="Proteomes" id="UP001385951">
    <property type="component" value="Unassembled WGS sequence"/>
</dbReference>
<accession>A0AAW0G4A8</accession>
<name>A0AAW0G4A8_9APHY</name>
<organism evidence="1 2">
    <name type="scientific">Cerrena zonata</name>
    <dbReference type="NCBI Taxonomy" id="2478898"/>
    <lineage>
        <taxon>Eukaryota</taxon>
        <taxon>Fungi</taxon>
        <taxon>Dikarya</taxon>
        <taxon>Basidiomycota</taxon>
        <taxon>Agaricomycotina</taxon>
        <taxon>Agaricomycetes</taxon>
        <taxon>Polyporales</taxon>
        <taxon>Cerrenaceae</taxon>
        <taxon>Cerrena</taxon>
    </lineage>
</organism>
<protein>
    <submittedName>
        <fullName evidence="1">Uncharacterized protein</fullName>
    </submittedName>
</protein>
<gene>
    <name evidence="1" type="ORF">QCA50_009722</name>
</gene>
<comment type="caution">
    <text evidence="1">The sequence shown here is derived from an EMBL/GenBank/DDBJ whole genome shotgun (WGS) entry which is preliminary data.</text>
</comment>
<evidence type="ECO:0000313" key="1">
    <source>
        <dbReference type="EMBL" id="KAK7687217.1"/>
    </source>
</evidence>